<protein>
    <submittedName>
        <fullName evidence="2">ATP synthase F1 subunit epsilon</fullName>
    </submittedName>
</protein>
<dbReference type="Proteomes" id="UP000887569">
    <property type="component" value="Unplaced"/>
</dbReference>
<proteinExistence type="predicted"/>
<name>A0A915B2B5_PARUN</name>
<accession>A0A915B2B5</accession>
<sequence length="77" mass="8772">TASYRLIDHELAIFSENSSSNKKHNLQPLLSLYFHCSVISRLQSLHSFICLASAATVYITRKVKQRSEMQISTSHAY</sequence>
<keyword evidence="1" id="KW-1185">Reference proteome</keyword>
<reference evidence="2" key="1">
    <citation type="submission" date="2022-11" db="UniProtKB">
        <authorList>
            <consortium name="WormBaseParasite"/>
        </authorList>
    </citation>
    <scope>IDENTIFICATION</scope>
</reference>
<dbReference type="WBParaSite" id="PgR024_g032_t03">
    <property type="protein sequence ID" value="PgR024_g032_t03"/>
    <property type="gene ID" value="PgR024_g032"/>
</dbReference>
<evidence type="ECO:0000313" key="1">
    <source>
        <dbReference type="Proteomes" id="UP000887569"/>
    </source>
</evidence>
<dbReference type="AlphaFoldDB" id="A0A915B2B5"/>
<evidence type="ECO:0000313" key="2">
    <source>
        <dbReference type="WBParaSite" id="PgR024_g032_t03"/>
    </source>
</evidence>
<organism evidence="1 2">
    <name type="scientific">Parascaris univalens</name>
    <name type="common">Nematode worm</name>
    <dbReference type="NCBI Taxonomy" id="6257"/>
    <lineage>
        <taxon>Eukaryota</taxon>
        <taxon>Metazoa</taxon>
        <taxon>Ecdysozoa</taxon>
        <taxon>Nematoda</taxon>
        <taxon>Chromadorea</taxon>
        <taxon>Rhabditida</taxon>
        <taxon>Spirurina</taxon>
        <taxon>Ascaridomorpha</taxon>
        <taxon>Ascaridoidea</taxon>
        <taxon>Ascarididae</taxon>
        <taxon>Parascaris</taxon>
    </lineage>
</organism>